<gene>
    <name evidence="9" type="ORF">E4U82_18920</name>
</gene>
<proteinExistence type="predicted"/>
<dbReference type="AlphaFoldDB" id="A0A4Y9A6D4"/>
<evidence type="ECO:0000256" key="1">
    <source>
        <dbReference type="ARBA" id="ARBA00004651"/>
    </source>
</evidence>
<evidence type="ECO:0000256" key="2">
    <source>
        <dbReference type="ARBA" id="ARBA00022475"/>
    </source>
</evidence>
<keyword evidence="5 7" id="KW-0472">Membrane</keyword>
<comment type="subcellular location">
    <subcellularLocation>
        <location evidence="1">Cell membrane</location>
        <topology evidence="1">Multi-pass membrane protein</topology>
    </subcellularLocation>
</comment>
<dbReference type="OrthoDB" id="9796142at2"/>
<dbReference type="PANTHER" id="PTHR35007">
    <property type="entry name" value="INTEGRAL MEMBRANE PROTEIN-RELATED"/>
    <property type="match status" value="1"/>
</dbReference>
<evidence type="ECO:0000256" key="4">
    <source>
        <dbReference type="ARBA" id="ARBA00022989"/>
    </source>
</evidence>
<dbReference type="RefSeq" id="WP_135111801.1">
    <property type="nucleotide sequence ID" value="NZ_SRHY01000070.1"/>
</dbReference>
<accession>A0A4Y9A6D4</accession>
<organism evidence="9 10">
    <name type="scientific">Lentibacillus salicampi</name>
    <dbReference type="NCBI Taxonomy" id="175306"/>
    <lineage>
        <taxon>Bacteria</taxon>
        <taxon>Bacillati</taxon>
        <taxon>Bacillota</taxon>
        <taxon>Bacilli</taxon>
        <taxon>Bacillales</taxon>
        <taxon>Bacillaceae</taxon>
        <taxon>Lentibacillus</taxon>
    </lineage>
</organism>
<feature type="transmembrane region" description="Helical" evidence="7">
    <location>
        <begin position="281"/>
        <end position="300"/>
    </location>
</feature>
<dbReference type="Pfam" id="PF00482">
    <property type="entry name" value="T2SSF"/>
    <property type="match status" value="1"/>
</dbReference>
<reference evidence="9 10" key="1">
    <citation type="submission" date="2019-03" db="EMBL/GenBank/DDBJ databases">
        <title>Genome sequence of Lentibacillus salicampi ATCC BAA-719.</title>
        <authorList>
            <person name="Maclea K.S."/>
            <person name="Simoes Junior M."/>
        </authorList>
    </citation>
    <scope>NUCLEOTIDE SEQUENCE [LARGE SCALE GENOMIC DNA]</scope>
    <source>
        <strain evidence="9 10">ATCC BAA-719</strain>
    </source>
</reference>
<dbReference type="InterPro" id="IPR018076">
    <property type="entry name" value="T2SS_GspF_dom"/>
</dbReference>
<feature type="transmembrane region" description="Helical" evidence="7">
    <location>
        <begin position="6"/>
        <end position="25"/>
    </location>
</feature>
<sequence>MTMEQIIGSIVIVILLGIIVFRRILKSRSRRIEEKEQEKKEAKKREKNIQAIRKRTIGGETLIDYATYVLTFNEKVKYSLIAAAALFGVAYLFYDSLIVSIIAAVFGFVYPKIKKKDLNEKRKDELTLQFKEAISALSSSLAAGQSIENAFRDALKDLKLLYPDNETYIIKEFNLINRRIENGEIVERAINDFAKRSDVDDIKNFSNVFITCKRTGGDLVKVIKQTSDIITDKIEIQQDIKVLVSQKKFESKIMAVAPIGIILFLKMSSPDFVAPLFDFSSPGPIIMTIALGCVACSLLISQKIMDINV</sequence>
<protein>
    <submittedName>
        <fullName evidence="9">Pilus assembly protein TadB</fullName>
    </submittedName>
</protein>
<name>A0A4Y9A6D4_9BACI</name>
<keyword evidence="4 7" id="KW-1133">Transmembrane helix</keyword>
<feature type="coiled-coil region" evidence="6">
    <location>
        <begin position="25"/>
        <end position="55"/>
    </location>
</feature>
<feature type="transmembrane region" description="Helical" evidence="7">
    <location>
        <begin position="253"/>
        <end position="269"/>
    </location>
</feature>
<evidence type="ECO:0000313" key="10">
    <source>
        <dbReference type="Proteomes" id="UP000298484"/>
    </source>
</evidence>
<evidence type="ECO:0000313" key="9">
    <source>
        <dbReference type="EMBL" id="TFJ91199.1"/>
    </source>
</evidence>
<dbReference type="Proteomes" id="UP000298484">
    <property type="component" value="Unassembled WGS sequence"/>
</dbReference>
<evidence type="ECO:0000259" key="8">
    <source>
        <dbReference type="Pfam" id="PF00482"/>
    </source>
</evidence>
<keyword evidence="3 7" id="KW-0812">Transmembrane</keyword>
<evidence type="ECO:0000256" key="5">
    <source>
        <dbReference type="ARBA" id="ARBA00023136"/>
    </source>
</evidence>
<evidence type="ECO:0000256" key="3">
    <source>
        <dbReference type="ARBA" id="ARBA00022692"/>
    </source>
</evidence>
<feature type="transmembrane region" description="Helical" evidence="7">
    <location>
        <begin position="97"/>
        <end position="113"/>
    </location>
</feature>
<comment type="caution">
    <text evidence="9">The sequence shown here is derived from an EMBL/GenBank/DDBJ whole genome shotgun (WGS) entry which is preliminary data.</text>
</comment>
<evidence type="ECO:0000256" key="7">
    <source>
        <dbReference type="SAM" id="Phobius"/>
    </source>
</evidence>
<dbReference type="GO" id="GO:0005886">
    <property type="term" value="C:plasma membrane"/>
    <property type="evidence" value="ECO:0007669"/>
    <property type="project" value="UniProtKB-SubCell"/>
</dbReference>
<dbReference type="EMBL" id="SRHY01000070">
    <property type="protein sequence ID" value="TFJ91199.1"/>
    <property type="molecule type" value="Genomic_DNA"/>
</dbReference>
<keyword evidence="6" id="KW-0175">Coiled coil</keyword>
<evidence type="ECO:0000256" key="6">
    <source>
        <dbReference type="SAM" id="Coils"/>
    </source>
</evidence>
<keyword evidence="10" id="KW-1185">Reference proteome</keyword>
<dbReference type="PANTHER" id="PTHR35007:SF1">
    <property type="entry name" value="PILUS ASSEMBLY PROTEIN"/>
    <property type="match status" value="1"/>
</dbReference>
<feature type="domain" description="Type II secretion system protein GspF" evidence="8">
    <location>
        <begin position="134"/>
        <end position="264"/>
    </location>
</feature>
<keyword evidence="2" id="KW-1003">Cell membrane</keyword>